<keyword evidence="4" id="KW-0963">Cytoplasm</keyword>
<name>A0A174JLH9_9FIRM</name>
<evidence type="ECO:0000256" key="9">
    <source>
        <dbReference type="ARBA" id="ARBA00022884"/>
    </source>
</evidence>
<feature type="binding site" evidence="13">
    <location>
        <begin position="264"/>
        <end position="270"/>
    </location>
    <ligand>
        <name>S-adenosyl-L-methionine</name>
        <dbReference type="ChEBI" id="CHEBI:59789"/>
    </ligand>
</feature>
<dbReference type="NCBIfam" id="TIGR00563">
    <property type="entry name" value="rsmB"/>
    <property type="match status" value="1"/>
</dbReference>
<dbReference type="Gene3D" id="3.30.70.1170">
    <property type="entry name" value="Sun protein, domain 3"/>
    <property type="match status" value="1"/>
</dbReference>
<dbReference type="GO" id="GO:0003723">
    <property type="term" value="F:RNA binding"/>
    <property type="evidence" value="ECO:0007669"/>
    <property type="project" value="UniProtKB-UniRule"/>
</dbReference>
<dbReference type="CDD" id="cd02440">
    <property type="entry name" value="AdoMet_MTases"/>
    <property type="match status" value="1"/>
</dbReference>
<feature type="binding site" evidence="13">
    <location>
        <position position="288"/>
    </location>
    <ligand>
        <name>S-adenosyl-L-methionine</name>
        <dbReference type="ChEBI" id="CHEBI:59789"/>
    </ligand>
</feature>
<sequence length="454" mass="51549">MTDTINTRELIMNILLEMDREKTPCHLAVRDALDKYQFLPRQDRAFIKRVCEGTVEYGIQNDYIINQYSKIKINKCKPVIRAILRMSVYQIRFLDAVPDSAVVNEAVKLAEKKHFYNLKGFVNGVLRTIVREKDHLPMPKENNTTQYLSVKYSMPEFLVEEFVSQYGKETAETMMADFLKEKQVTIRINRWNNTIEETKKSLESQGEELEKAPYLGEAFYLKNFETIASLNAFQEGRFQIQDVSSMMASHLADPKPGDQVLDLCAAPGGKSLHAADKMRNQGCVEARDLTEYKVDLIRENVQRAGVSCVVPKVKDAEQLDAEWIGKADVVIADLPCTGYGVIGRKPDIKYYASKEKEEELVRIQRAILANAASYVKPGGTLLYSTCTVNRKENSENAAWFLEQFPFEAVSLDELLPDELKSGETAKGQLQLIPGVHKTDGFFLAKFRKTEKGRA</sequence>
<keyword evidence="8 13" id="KW-0949">S-adenosyl-L-methionine</keyword>
<dbReference type="Proteomes" id="UP000095709">
    <property type="component" value="Unassembled WGS sequence"/>
</dbReference>
<accession>A0A174JLH9</accession>
<dbReference type="Gene3D" id="1.10.940.10">
    <property type="entry name" value="NusB-like"/>
    <property type="match status" value="1"/>
</dbReference>
<dbReference type="GO" id="GO:0006355">
    <property type="term" value="P:regulation of DNA-templated transcription"/>
    <property type="evidence" value="ECO:0007669"/>
    <property type="project" value="InterPro"/>
</dbReference>
<keyword evidence="6 13" id="KW-0489">Methyltransferase</keyword>
<evidence type="ECO:0000313" key="15">
    <source>
        <dbReference type="EMBL" id="CUO99036.1"/>
    </source>
</evidence>
<dbReference type="SUPFAM" id="SSF53335">
    <property type="entry name" value="S-adenosyl-L-methionine-dependent methyltransferases"/>
    <property type="match status" value="1"/>
</dbReference>
<comment type="subcellular location">
    <subcellularLocation>
        <location evidence="2">Cytoplasm</location>
    </subcellularLocation>
</comment>
<protein>
    <recommendedName>
        <fullName evidence="3">16S rRNA (cytosine(967)-C(5))-methyltransferase</fullName>
        <ecNumber evidence="3">2.1.1.176</ecNumber>
    </recommendedName>
    <alternativeName>
        <fullName evidence="10">16S rRNA m5C967 methyltransferase</fullName>
    </alternativeName>
    <alternativeName>
        <fullName evidence="11">rRNA (cytosine-C(5)-)-methyltransferase RsmB</fullName>
    </alternativeName>
</protein>
<comment type="function">
    <text evidence="1">Specifically methylates the cytosine at position 967 (m5C967) of 16S rRNA.</text>
</comment>
<evidence type="ECO:0000256" key="12">
    <source>
        <dbReference type="ARBA" id="ARBA00047283"/>
    </source>
</evidence>
<dbReference type="Pfam" id="PF01029">
    <property type="entry name" value="NusB"/>
    <property type="match status" value="1"/>
</dbReference>
<evidence type="ECO:0000256" key="5">
    <source>
        <dbReference type="ARBA" id="ARBA00022552"/>
    </source>
</evidence>
<dbReference type="InterPro" id="IPR049560">
    <property type="entry name" value="MeTrfase_RsmB-F_NOP2_cat"/>
</dbReference>
<feature type="active site" description="Nucleophile" evidence="13">
    <location>
        <position position="386"/>
    </location>
</feature>
<dbReference type="AlphaFoldDB" id="A0A174JLH9"/>
<dbReference type="SUPFAM" id="SSF48013">
    <property type="entry name" value="NusB-like"/>
    <property type="match status" value="1"/>
</dbReference>
<dbReference type="GO" id="GO:0005737">
    <property type="term" value="C:cytoplasm"/>
    <property type="evidence" value="ECO:0007669"/>
    <property type="project" value="UniProtKB-SubCell"/>
</dbReference>
<organism evidence="15 16">
    <name type="scientific">Fusicatenibacter saccharivorans</name>
    <dbReference type="NCBI Taxonomy" id="1150298"/>
    <lineage>
        <taxon>Bacteria</taxon>
        <taxon>Bacillati</taxon>
        <taxon>Bacillota</taxon>
        <taxon>Clostridia</taxon>
        <taxon>Lachnospirales</taxon>
        <taxon>Lachnospiraceae</taxon>
        <taxon>Fusicatenibacter</taxon>
    </lineage>
</organism>
<evidence type="ECO:0000256" key="7">
    <source>
        <dbReference type="ARBA" id="ARBA00022679"/>
    </source>
</evidence>
<evidence type="ECO:0000256" key="11">
    <source>
        <dbReference type="ARBA" id="ARBA00031088"/>
    </source>
</evidence>
<proteinExistence type="inferred from homology"/>
<evidence type="ECO:0000256" key="10">
    <source>
        <dbReference type="ARBA" id="ARBA00030399"/>
    </source>
</evidence>
<evidence type="ECO:0000256" key="2">
    <source>
        <dbReference type="ARBA" id="ARBA00004496"/>
    </source>
</evidence>
<dbReference type="PROSITE" id="PS51686">
    <property type="entry name" value="SAM_MT_RSMB_NOP"/>
    <property type="match status" value="1"/>
</dbReference>
<feature type="binding site" evidence="13">
    <location>
        <position position="315"/>
    </location>
    <ligand>
        <name>S-adenosyl-L-methionine</name>
        <dbReference type="ChEBI" id="CHEBI:59789"/>
    </ligand>
</feature>
<evidence type="ECO:0000256" key="6">
    <source>
        <dbReference type="ARBA" id="ARBA00022603"/>
    </source>
</evidence>
<dbReference type="EC" id="2.1.1.176" evidence="3"/>
<dbReference type="PANTHER" id="PTHR22807:SF53">
    <property type="entry name" value="RIBOSOMAL RNA SMALL SUBUNIT METHYLTRANSFERASE B-RELATED"/>
    <property type="match status" value="1"/>
</dbReference>
<dbReference type="InterPro" id="IPR054728">
    <property type="entry name" value="RsmB-like_ferredoxin"/>
</dbReference>
<dbReference type="PRINTS" id="PR02008">
    <property type="entry name" value="RCMTFAMILY"/>
</dbReference>
<evidence type="ECO:0000256" key="8">
    <source>
        <dbReference type="ARBA" id="ARBA00022691"/>
    </source>
</evidence>
<evidence type="ECO:0000313" key="16">
    <source>
        <dbReference type="Proteomes" id="UP000095709"/>
    </source>
</evidence>
<dbReference type="InterPro" id="IPR023267">
    <property type="entry name" value="RCMT"/>
</dbReference>
<dbReference type="Pfam" id="PF01189">
    <property type="entry name" value="Methyltr_RsmB-F"/>
    <property type="match status" value="1"/>
</dbReference>
<dbReference type="InterPro" id="IPR029063">
    <property type="entry name" value="SAM-dependent_MTases_sf"/>
</dbReference>
<dbReference type="NCBIfam" id="NF011494">
    <property type="entry name" value="PRK14902.1"/>
    <property type="match status" value="1"/>
</dbReference>
<dbReference type="InterPro" id="IPR006027">
    <property type="entry name" value="NusB_RsmB_TIM44"/>
</dbReference>
<reference evidence="15 16" key="1">
    <citation type="submission" date="2015-09" db="EMBL/GenBank/DDBJ databases">
        <authorList>
            <consortium name="Pathogen Informatics"/>
        </authorList>
    </citation>
    <scope>NUCLEOTIDE SEQUENCE [LARGE SCALE GENOMIC DNA]</scope>
    <source>
        <strain evidence="15 16">2789STDY5834885</strain>
    </source>
</reference>
<dbReference type="InterPro" id="IPR001678">
    <property type="entry name" value="MeTrfase_RsmB-F_NOP2_dom"/>
</dbReference>
<dbReference type="InterPro" id="IPR004573">
    <property type="entry name" value="rRNA_ssu_MeTfrase_B"/>
</dbReference>
<dbReference type="InterPro" id="IPR035926">
    <property type="entry name" value="NusB-like_sf"/>
</dbReference>
<evidence type="ECO:0000256" key="3">
    <source>
        <dbReference type="ARBA" id="ARBA00012140"/>
    </source>
</evidence>
<comment type="catalytic activity">
    <reaction evidence="12">
        <text>cytidine(967) in 16S rRNA + S-adenosyl-L-methionine = 5-methylcytidine(967) in 16S rRNA + S-adenosyl-L-homocysteine + H(+)</text>
        <dbReference type="Rhea" id="RHEA:42748"/>
        <dbReference type="Rhea" id="RHEA-COMP:10219"/>
        <dbReference type="Rhea" id="RHEA-COMP:10220"/>
        <dbReference type="ChEBI" id="CHEBI:15378"/>
        <dbReference type="ChEBI" id="CHEBI:57856"/>
        <dbReference type="ChEBI" id="CHEBI:59789"/>
        <dbReference type="ChEBI" id="CHEBI:74483"/>
        <dbReference type="ChEBI" id="CHEBI:82748"/>
        <dbReference type="EC" id="2.1.1.176"/>
    </reaction>
</comment>
<evidence type="ECO:0000259" key="14">
    <source>
        <dbReference type="PROSITE" id="PS51686"/>
    </source>
</evidence>
<dbReference type="Pfam" id="PF22458">
    <property type="entry name" value="RsmF-B_ferredox"/>
    <property type="match status" value="1"/>
</dbReference>
<keyword evidence="5" id="KW-0698">rRNA processing</keyword>
<dbReference type="Gene3D" id="3.40.50.150">
    <property type="entry name" value="Vaccinia Virus protein VP39"/>
    <property type="match status" value="1"/>
</dbReference>
<gene>
    <name evidence="15" type="primary">rsmB</name>
    <name evidence="15" type="ORF">ERS852498_00980</name>
</gene>
<evidence type="ECO:0000256" key="4">
    <source>
        <dbReference type="ARBA" id="ARBA00022490"/>
    </source>
</evidence>
<keyword evidence="9 13" id="KW-0694">RNA-binding</keyword>
<evidence type="ECO:0000256" key="1">
    <source>
        <dbReference type="ARBA" id="ARBA00002724"/>
    </source>
</evidence>
<dbReference type="GO" id="GO:0008649">
    <property type="term" value="F:rRNA methyltransferase activity"/>
    <property type="evidence" value="ECO:0007669"/>
    <property type="project" value="InterPro"/>
</dbReference>
<feature type="binding site" evidence="13">
    <location>
        <position position="333"/>
    </location>
    <ligand>
        <name>S-adenosyl-L-methionine</name>
        <dbReference type="ChEBI" id="CHEBI:59789"/>
    </ligand>
</feature>
<dbReference type="PANTHER" id="PTHR22807">
    <property type="entry name" value="NOP2 YEAST -RELATED NOL1/NOP2/FMU SUN DOMAIN-CONTAINING"/>
    <property type="match status" value="1"/>
</dbReference>
<evidence type="ECO:0000256" key="13">
    <source>
        <dbReference type="PROSITE-ProRule" id="PRU01023"/>
    </source>
</evidence>
<feature type="domain" description="SAM-dependent MTase RsmB/NOP-type" evidence="14">
    <location>
        <begin position="174"/>
        <end position="449"/>
    </location>
</feature>
<keyword evidence="7 13" id="KW-0808">Transferase</keyword>
<comment type="similarity">
    <text evidence="13">Belongs to the class I-like SAM-binding methyltransferase superfamily. RsmB/NOP family.</text>
</comment>
<dbReference type="EMBL" id="CZAL01000004">
    <property type="protein sequence ID" value="CUO99036.1"/>
    <property type="molecule type" value="Genomic_DNA"/>
</dbReference>